<dbReference type="InterPro" id="IPR027640">
    <property type="entry name" value="Kinesin-like_fam"/>
</dbReference>
<dbReference type="GO" id="GO:0005524">
    <property type="term" value="F:ATP binding"/>
    <property type="evidence" value="ECO:0007669"/>
    <property type="project" value="UniProtKB-UniRule"/>
</dbReference>
<feature type="compositionally biased region" description="Basic and acidic residues" evidence="7">
    <location>
        <begin position="766"/>
        <end position="775"/>
    </location>
</feature>
<feature type="compositionally biased region" description="Basic and acidic residues" evidence="7">
    <location>
        <begin position="615"/>
        <end position="631"/>
    </location>
</feature>
<keyword evidence="2 5" id="KW-0547">Nucleotide-binding</keyword>
<keyword evidence="4 5" id="KW-0505">Motor protein</keyword>
<dbReference type="PANTHER" id="PTHR24115">
    <property type="entry name" value="KINESIN-RELATED"/>
    <property type="match status" value="1"/>
</dbReference>
<dbReference type="OrthoDB" id="547712at2759"/>
<dbReference type="InterPro" id="IPR001752">
    <property type="entry name" value="Kinesin_motor_dom"/>
</dbReference>
<dbReference type="InterPro" id="IPR019821">
    <property type="entry name" value="Kinesin_motor_CS"/>
</dbReference>
<feature type="region of interest" description="Disordered" evidence="7">
    <location>
        <begin position="615"/>
        <end position="804"/>
    </location>
</feature>
<feature type="domain" description="Kinesin motor" evidence="8">
    <location>
        <begin position="54"/>
        <end position="446"/>
    </location>
</feature>
<evidence type="ECO:0000313" key="10">
    <source>
        <dbReference type="Proteomes" id="UP000612055"/>
    </source>
</evidence>
<evidence type="ECO:0000256" key="5">
    <source>
        <dbReference type="PROSITE-ProRule" id="PRU00283"/>
    </source>
</evidence>
<evidence type="ECO:0000256" key="4">
    <source>
        <dbReference type="ARBA" id="ARBA00023175"/>
    </source>
</evidence>
<dbReference type="Pfam" id="PF00225">
    <property type="entry name" value="Kinesin"/>
    <property type="match status" value="1"/>
</dbReference>
<dbReference type="InterPro" id="IPR036961">
    <property type="entry name" value="Kinesin_motor_dom_sf"/>
</dbReference>
<reference evidence="9" key="1">
    <citation type="journal article" date="2020" name="bioRxiv">
        <title>Comparative genomics of Chlamydomonas.</title>
        <authorList>
            <person name="Craig R.J."/>
            <person name="Hasan A.R."/>
            <person name="Ness R.W."/>
            <person name="Keightley P.D."/>
        </authorList>
    </citation>
    <scope>NUCLEOTIDE SEQUENCE</scope>
    <source>
        <strain evidence="9">CCAP 11/70</strain>
    </source>
</reference>
<feature type="compositionally biased region" description="Basic and acidic residues" evidence="7">
    <location>
        <begin position="691"/>
        <end position="700"/>
    </location>
</feature>
<dbReference type="GO" id="GO:0007018">
    <property type="term" value="P:microtubule-based movement"/>
    <property type="evidence" value="ECO:0007669"/>
    <property type="project" value="InterPro"/>
</dbReference>
<dbReference type="SMART" id="SM00129">
    <property type="entry name" value="KISc"/>
    <property type="match status" value="1"/>
</dbReference>
<dbReference type="EMBL" id="JAEHOE010000013">
    <property type="protein sequence ID" value="KAG2497666.1"/>
    <property type="molecule type" value="Genomic_DNA"/>
</dbReference>
<comment type="caution">
    <text evidence="9">The sequence shown here is derived from an EMBL/GenBank/DDBJ whole genome shotgun (WGS) entry which is preliminary data.</text>
</comment>
<feature type="region of interest" description="Disordered" evidence="7">
    <location>
        <begin position="475"/>
        <end position="531"/>
    </location>
</feature>
<organism evidence="9 10">
    <name type="scientific">Edaphochlamys debaryana</name>
    <dbReference type="NCBI Taxonomy" id="47281"/>
    <lineage>
        <taxon>Eukaryota</taxon>
        <taxon>Viridiplantae</taxon>
        <taxon>Chlorophyta</taxon>
        <taxon>core chlorophytes</taxon>
        <taxon>Chlorophyceae</taxon>
        <taxon>CS clade</taxon>
        <taxon>Chlamydomonadales</taxon>
        <taxon>Chlamydomonadales incertae sedis</taxon>
        <taxon>Edaphochlamys</taxon>
    </lineage>
</organism>
<feature type="compositionally biased region" description="Acidic residues" evidence="7">
    <location>
        <begin position="501"/>
        <end position="523"/>
    </location>
</feature>
<dbReference type="GO" id="GO:0016887">
    <property type="term" value="F:ATP hydrolysis activity"/>
    <property type="evidence" value="ECO:0007669"/>
    <property type="project" value="TreeGrafter"/>
</dbReference>
<evidence type="ECO:0000256" key="3">
    <source>
        <dbReference type="ARBA" id="ARBA00022840"/>
    </source>
</evidence>
<sequence length="804" mass="82434">MPDEDPGEGPPSPCPSDVSDIFPRRLRYSEEVLPLHFHDLGPTTAAGASNRSRPLKVYARVKPLSQGLGPIGGPSTAAAPGDAAPGPAAAAGPLLLTTATEVVLRSRANPGADGRAGAGGGAAAEGPSSSYSFHRVFEGSDNREFYEAAMEPLVEDLVSFSTATSVLMAYGASGTGKSYTMSGTATCPGMVPRALTRIYQLLEERGLQHQVQLCCYEILDNRVFDLLASARQGRRQAQALPIQVLGASCCVPGLLRCHCTSADNGQRLYAAAARIRRQAATQTNSESSRSHAVFTVQLLEVERGAVTGRSATLSLVDLAGAERAGRTKHVGSKLRESAGINASLSVLGRCIEALRHNQAVRAAAAAAAAAAGGAAGAGGGGAAGGGGGAVGGLHVIPVRESSLTQLFRGVLSGQGNLVLSVHLSQHPDEYDTNRHTLRFGALASRLTMAVAAPTVTATGLPRGVVAAAAARGPLQVEEPIPEGREEEGEEAAADGAKAEQAEAEEAGAADGGEREEGDEEEEVEGVRADGGNAELERLREEAQRLREQLAAAEEATREAVVAECEELMAAGREELEEARRRAAEVEAALEGFRAELRGCRRELEGCKAQLEAEQAAKRDLQRQLQELREARNGSATPASAAPASAAADPTRPQAGQPPGGIDTAAPGPLPGTCTVGEEKAGAGNGVGGSGAREEGSERRMPLAPRAPENGSGGAGGTGRTQGRPGRRRGGEVAAEGAAEGTGKMAGKTGGKRRRGGHGSGEEEEASEGREGRSKGLDSGTQATPVAARPRRKRRAGGSGSAHGE</sequence>
<feature type="binding site" evidence="5">
    <location>
        <begin position="171"/>
        <end position="178"/>
    </location>
    <ligand>
        <name>ATP</name>
        <dbReference type="ChEBI" id="CHEBI:30616"/>
    </ligand>
</feature>
<dbReference type="GO" id="GO:0005871">
    <property type="term" value="C:kinesin complex"/>
    <property type="evidence" value="ECO:0007669"/>
    <property type="project" value="TreeGrafter"/>
</dbReference>
<dbReference type="PRINTS" id="PR00380">
    <property type="entry name" value="KINESINHEAVY"/>
</dbReference>
<dbReference type="Proteomes" id="UP000612055">
    <property type="component" value="Unassembled WGS sequence"/>
</dbReference>
<dbReference type="GO" id="GO:0005874">
    <property type="term" value="C:microtubule"/>
    <property type="evidence" value="ECO:0007669"/>
    <property type="project" value="UniProtKB-KW"/>
</dbReference>
<feature type="compositionally biased region" description="Low complexity" evidence="7">
    <location>
        <begin position="731"/>
        <end position="746"/>
    </location>
</feature>
<evidence type="ECO:0000259" key="8">
    <source>
        <dbReference type="PROSITE" id="PS50067"/>
    </source>
</evidence>
<dbReference type="GO" id="GO:0003777">
    <property type="term" value="F:microtubule motor activity"/>
    <property type="evidence" value="ECO:0007669"/>
    <property type="project" value="InterPro"/>
</dbReference>
<protein>
    <recommendedName>
        <fullName evidence="6">Kinesin-like protein</fullName>
    </recommendedName>
</protein>
<proteinExistence type="inferred from homology"/>
<feature type="compositionally biased region" description="Low complexity" evidence="7">
    <location>
        <begin position="634"/>
        <end position="650"/>
    </location>
</feature>
<dbReference type="PROSITE" id="PS50067">
    <property type="entry name" value="KINESIN_MOTOR_2"/>
    <property type="match status" value="1"/>
</dbReference>
<name>A0A836C257_9CHLO</name>
<feature type="region of interest" description="Disordered" evidence="7">
    <location>
        <begin position="1"/>
        <end position="20"/>
    </location>
</feature>
<evidence type="ECO:0000256" key="7">
    <source>
        <dbReference type="SAM" id="MobiDB-lite"/>
    </source>
</evidence>
<dbReference type="AlphaFoldDB" id="A0A836C257"/>
<dbReference type="PROSITE" id="PS00411">
    <property type="entry name" value="KINESIN_MOTOR_1"/>
    <property type="match status" value="1"/>
</dbReference>
<comment type="similarity">
    <text evidence="5 6">Belongs to the TRAFAC class myosin-kinesin ATPase superfamily. Kinesin family.</text>
</comment>
<dbReference type="GO" id="GO:0008017">
    <property type="term" value="F:microtubule binding"/>
    <property type="evidence" value="ECO:0007669"/>
    <property type="project" value="InterPro"/>
</dbReference>
<keyword evidence="3 5" id="KW-0067">ATP-binding</keyword>
<feature type="compositionally biased region" description="Gly residues" evidence="7">
    <location>
        <begin position="710"/>
        <end position="719"/>
    </location>
</feature>
<evidence type="ECO:0000256" key="1">
    <source>
        <dbReference type="ARBA" id="ARBA00022701"/>
    </source>
</evidence>
<dbReference type="Gene3D" id="3.40.850.10">
    <property type="entry name" value="Kinesin motor domain"/>
    <property type="match status" value="1"/>
</dbReference>
<evidence type="ECO:0000256" key="6">
    <source>
        <dbReference type="RuleBase" id="RU000394"/>
    </source>
</evidence>
<dbReference type="SUPFAM" id="SSF52540">
    <property type="entry name" value="P-loop containing nucleoside triphosphate hydrolases"/>
    <property type="match status" value="1"/>
</dbReference>
<dbReference type="InterPro" id="IPR027417">
    <property type="entry name" value="P-loop_NTPase"/>
</dbReference>
<dbReference type="PANTHER" id="PTHR24115:SF1008">
    <property type="entry name" value="KINESIN-LIKE PROTEIN SUBITO"/>
    <property type="match status" value="1"/>
</dbReference>
<gene>
    <name evidence="9" type="ORF">HYH03_004405</name>
</gene>
<keyword evidence="1 6" id="KW-0493">Microtubule</keyword>
<dbReference type="GO" id="GO:0005634">
    <property type="term" value="C:nucleus"/>
    <property type="evidence" value="ECO:0007669"/>
    <property type="project" value="TreeGrafter"/>
</dbReference>
<evidence type="ECO:0000256" key="2">
    <source>
        <dbReference type="ARBA" id="ARBA00022741"/>
    </source>
</evidence>
<accession>A0A836C257</accession>
<keyword evidence="10" id="KW-1185">Reference proteome</keyword>
<evidence type="ECO:0000313" key="9">
    <source>
        <dbReference type="EMBL" id="KAG2497666.1"/>
    </source>
</evidence>